<dbReference type="Proteomes" id="UP000198415">
    <property type="component" value="Unassembled WGS sequence"/>
</dbReference>
<proteinExistence type="predicted"/>
<dbReference type="AlphaFoldDB" id="A0A239FYJ5"/>
<dbReference type="SUPFAM" id="SSF69754">
    <property type="entry name" value="Ribosome binding protein Y (YfiA homologue)"/>
    <property type="match status" value="1"/>
</dbReference>
<dbReference type="Pfam" id="PF02482">
    <property type="entry name" value="Ribosomal_S30AE"/>
    <property type="match status" value="1"/>
</dbReference>
<accession>A0A239FYJ5</accession>
<dbReference type="InterPro" id="IPR036567">
    <property type="entry name" value="RHF-like"/>
</dbReference>
<gene>
    <name evidence="1" type="ORF">SAMN06264365_11986</name>
</gene>
<dbReference type="Gene3D" id="3.30.160.100">
    <property type="entry name" value="Ribosome hibernation promotion factor-like"/>
    <property type="match status" value="1"/>
</dbReference>
<evidence type="ECO:0000313" key="2">
    <source>
        <dbReference type="Proteomes" id="UP000198415"/>
    </source>
</evidence>
<evidence type="ECO:0000313" key="1">
    <source>
        <dbReference type="EMBL" id="SNS61342.1"/>
    </source>
</evidence>
<keyword evidence="2" id="KW-1185">Reference proteome</keyword>
<protein>
    <submittedName>
        <fullName evidence="1">Ribosome-associated translation inhibitor RaiA</fullName>
    </submittedName>
</protein>
<dbReference type="EMBL" id="FZNR01000019">
    <property type="protein sequence ID" value="SNS61342.1"/>
    <property type="molecule type" value="Genomic_DNA"/>
</dbReference>
<sequence>MLPVRKGTRARVDRPYCGTRVRIMVEARPSDSTDDDIEEATVTVIDLVLEPQVRAYGEVTPEAEDYAREKVMVALRHAPAPVLRVRLTMDGAAYGDRIDAHVDLSGFGVHVHAVGETMQEATDRLQERLRSRLHHLTRRPAQGARRRVA</sequence>
<organism evidence="1 2">
    <name type="scientific">Actinoplanes regularis</name>
    <dbReference type="NCBI Taxonomy" id="52697"/>
    <lineage>
        <taxon>Bacteria</taxon>
        <taxon>Bacillati</taxon>
        <taxon>Actinomycetota</taxon>
        <taxon>Actinomycetes</taxon>
        <taxon>Micromonosporales</taxon>
        <taxon>Micromonosporaceae</taxon>
        <taxon>Actinoplanes</taxon>
    </lineage>
</organism>
<dbReference type="InterPro" id="IPR003489">
    <property type="entry name" value="RHF/RaiA"/>
</dbReference>
<name>A0A239FYJ5_9ACTN</name>
<reference evidence="1 2" key="1">
    <citation type="submission" date="2017-06" db="EMBL/GenBank/DDBJ databases">
        <authorList>
            <person name="Kim H.J."/>
            <person name="Triplett B.A."/>
        </authorList>
    </citation>
    <scope>NUCLEOTIDE SEQUENCE [LARGE SCALE GENOMIC DNA]</scope>
    <source>
        <strain evidence="1 2">DSM 43151</strain>
    </source>
</reference>